<organism evidence="2">
    <name type="scientific">Catovirus CTV1</name>
    <dbReference type="NCBI Taxonomy" id="1977631"/>
    <lineage>
        <taxon>Viruses</taxon>
        <taxon>Varidnaviria</taxon>
        <taxon>Bamfordvirae</taxon>
        <taxon>Nucleocytoviricota</taxon>
        <taxon>Megaviricetes</taxon>
        <taxon>Imitervirales</taxon>
        <taxon>Mimiviridae</taxon>
        <taxon>Klosneuvirinae</taxon>
        <taxon>Catovirus</taxon>
    </lineage>
</organism>
<proteinExistence type="predicted"/>
<gene>
    <name evidence="2" type="ORF">Catovirus_2_26</name>
</gene>
<keyword evidence="1" id="KW-1133">Transmembrane helix</keyword>
<protein>
    <submittedName>
        <fullName evidence="2">Uncharacterized protein</fullName>
    </submittedName>
</protein>
<name>A0A1V0SBH9_9VIRU</name>
<dbReference type="EMBL" id="KY684084">
    <property type="protein sequence ID" value="ARF09077.1"/>
    <property type="molecule type" value="Genomic_DNA"/>
</dbReference>
<keyword evidence="1" id="KW-0812">Transmembrane</keyword>
<feature type="transmembrane region" description="Helical" evidence="1">
    <location>
        <begin position="69"/>
        <end position="94"/>
    </location>
</feature>
<accession>A0A1V0SBH9</accession>
<sequence>MSDKTKIYTIEERWDKLADVSAIRVQKLLEISQYAIIYLFVGLVFGIFLEFIFPKDNIETVKQKSTAELVFLVSIQVITIAIVSFYIHKIALLVPFLFKFTDDYIPGYKDEYKVGGGIALAIVFISSQPSLIVRMGELRSRVIDSLSKPLF</sequence>
<reference evidence="2" key="1">
    <citation type="journal article" date="2017" name="Science">
        <title>Giant viruses with an expanded complement of translation system components.</title>
        <authorList>
            <person name="Schulz F."/>
            <person name="Yutin N."/>
            <person name="Ivanova N.N."/>
            <person name="Ortega D.R."/>
            <person name="Lee T.K."/>
            <person name="Vierheilig J."/>
            <person name="Daims H."/>
            <person name="Horn M."/>
            <person name="Wagner M."/>
            <person name="Jensen G.J."/>
            <person name="Kyrpides N.C."/>
            <person name="Koonin E.V."/>
            <person name="Woyke T."/>
        </authorList>
    </citation>
    <scope>NUCLEOTIDE SEQUENCE</scope>
    <source>
        <strain evidence="2">CTV1</strain>
    </source>
</reference>
<evidence type="ECO:0000256" key="1">
    <source>
        <dbReference type="SAM" id="Phobius"/>
    </source>
</evidence>
<feature type="transmembrane region" description="Helical" evidence="1">
    <location>
        <begin position="114"/>
        <end position="133"/>
    </location>
</feature>
<keyword evidence="1" id="KW-0472">Membrane</keyword>
<feature type="transmembrane region" description="Helical" evidence="1">
    <location>
        <begin position="31"/>
        <end position="49"/>
    </location>
</feature>
<evidence type="ECO:0000313" key="2">
    <source>
        <dbReference type="EMBL" id="ARF09077.1"/>
    </source>
</evidence>